<evidence type="ECO:0000313" key="1">
    <source>
        <dbReference type="EMBL" id="KAH3877721.1"/>
    </source>
</evidence>
<accession>A0A9D4MLN1</accession>
<dbReference type="Proteomes" id="UP000828390">
    <property type="component" value="Unassembled WGS sequence"/>
</dbReference>
<proteinExistence type="predicted"/>
<dbReference type="AlphaFoldDB" id="A0A9D4MLN1"/>
<evidence type="ECO:0000313" key="2">
    <source>
        <dbReference type="Proteomes" id="UP000828390"/>
    </source>
</evidence>
<name>A0A9D4MLN1_DREPO</name>
<dbReference type="EMBL" id="JAIWYP010000001">
    <property type="protein sequence ID" value="KAH3877721.1"/>
    <property type="molecule type" value="Genomic_DNA"/>
</dbReference>
<protein>
    <submittedName>
        <fullName evidence="1">Uncharacterized protein</fullName>
    </submittedName>
</protein>
<reference evidence="1" key="2">
    <citation type="submission" date="2020-11" db="EMBL/GenBank/DDBJ databases">
        <authorList>
            <person name="McCartney M.A."/>
            <person name="Auch B."/>
            <person name="Kono T."/>
            <person name="Mallez S."/>
            <person name="Becker A."/>
            <person name="Gohl D.M."/>
            <person name="Silverstein K.A.T."/>
            <person name="Koren S."/>
            <person name="Bechman K.B."/>
            <person name="Herman A."/>
            <person name="Abrahante J.E."/>
            <person name="Garbe J."/>
        </authorList>
    </citation>
    <scope>NUCLEOTIDE SEQUENCE</scope>
    <source>
        <strain evidence="1">Duluth1</strain>
        <tissue evidence="1">Whole animal</tissue>
    </source>
</reference>
<comment type="caution">
    <text evidence="1">The sequence shown here is derived from an EMBL/GenBank/DDBJ whole genome shotgun (WGS) entry which is preliminary data.</text>
</comment>
<sequence length="112" mass="12602">MVSLARCSRPSPPIQLRANAFPLGDFSKFWESAKSAGEDFRVEGRRILLINRAARKNSPFRPSSYDVVKPLSTYGLLPFRLRILRSLQEILLRVTLCGRDVQASAADRALLN</sequence>
<reference evidence="1" key="1">
    <citation type="journal article" date="2019" name="bioRxiv">
        <title>The Genome of the Zebra Mussel, Dreissena polymorpha: A Resource for Invasive Species Research.</title>
        <authorList>
            <person name="McCartney M.A."/>
            <person name="Auch B."/>
            <person name="Kono T."/>
            <person name="Mallez S."/>
            <person name="Zhang Y."/>
            <person name="Obille A."/>
            <person name="Becker A."/>
            <person name="Abrahante J.E."/>
            <person name="Garbe J."/>
            <person name="Badalamenti J.P."/>
            <person name="Herman A."/>
            <person name="Mangelson H."/>
            <person name="Liachko I."/>
            <person name="Sullivan S."/>
            <person name="Sone E.D."/>
            <person name="Koren S."/>
            <person name="Silverstein K.A.T."/>
            <person name="Beckman K.B."/>
            <person name="Gohl D.M."/>
        </authorList>
    </citation>
    <scope>NUCLEOTIDE SEQUENCE</scope>
    <source>
        <strain evidence="1">Duluth1</strain>
        <tissue evidence="1">Whole animal</tissue>
    </source>
</reference>
<organism evidence="1 2">
    <name type="scientific">Dreissena polymorpha</name>
    <name type="common">Zebra mussel</name>
    <name type="synonym">Mytilus polymorpha</name>
    <dbReference type="NCBI Taxonomy" id="45954"/>
    <lineage>
        <taxon>Eukaryota</taxon>
        <taxon>Metazoa</taxon>
        <taxon>Spiralia</taxon>
        <taxon>Lophotrochozoa</taxon>
        <taxon>Mollusca</taxon>
        <taxon>Bivalvia</taxon>
        <taxon>Autobranchia</taxon>
        <taxon>Heteroconchia</taxon>
        <taxon>Euheterodonta</taxon>
        <taxon>Imparidentia</taxon>
        <taxon>Neoheterodontei</taxon>
        <taxon>Myida</taxon>
        <taxon>Dreissenoidea</taxon>
        <taxon>Dreissenidae</taxon>
        <taxon>Dreissena</taxon>
    </lineage>
</organism>
<gene>
    <name evidence="1" type="ORF">DPMN_001597</name>
</gene>
<keyword evidence="2" id="KW-1185">Reference proteome</keyword>